<dbReference type="PANTHER" id="PTHR34979:SF1">
    <property type="entry name" value="INNER MEMBRANE PROTEIN YGAZ"/>
    <property type="match status" value="1"/>
</dbReference>
<evidence type="ECO:0000256" key="5">
    <source>
        <dbReference type="ARBA" id="ARBA00022692"/>
    </source>
</evidence>
<evidence type="ECO:0000313" key="9">
    <source>
        <dbReference type="EMBL" id="CAB4550691.1"/>
    </source>
</evidence>
<dbReference type="InterPro" id="IPR011606">
    <property type="entry name" value="Brnchd-chn_aa_trnsp_permease"/>
</dbReference>
<keyword evidence="3" id="KW-0813">Transport</keyword>
<keyword evidence="4" id="KW-1003">Cell membrane</keyword>
<dbReference type="GO" id="GO:1903785">
    <property type="term" value="P:L-valine transmembrane transport"/>
    <property type="evidence" value="ECO:0007669"/>
    <property type="project" value="TreeGrafter"/>
</dbReference>
<dbReference type="EMBL" id="CAEZSR010000027">
    <property type="protein sequence ID" value="CAB4550691.1"/>
    <property type="molecule type" value="Genomic_DNA"/>
</dbReference>
<dbReference type="PANTHER" id="PTHR34979">
    <property type="entry name" value="INNER MEMBRANE PROTEIN YGAZ"/>
    <property type="match status" value="1"/>
</dbReference>
<comment type="subcellular location">
    <subcellularLocation>
        <location evidence="1">Cell membrane</location>
        <topology evidence="1">Multi-pass membrane protein</topology>
    </subcellularLocation>
</comment>
<evidence type="ECO:0000256" key="8">
    <source>
        <dbReference type="SAM" id="Phobius"/>
    </source>
</evidence>
<organism evidence="9">
    <name type="scientific">freshwater metagenome</name>
    <dbReference type="NCBI Taxonomy" id="449393"/>
    <lineage>
        <taxon>unclassified sequences</taxon>
        <taxon>metagenomes</taxon>
        <taxon>ecological metagenomes</taxon>
    </lineage>
</organism>
<evidence type="ECO:0000256" key="4">
    <source>
        <dbReference type="ARBA" id="ARBA00022475"/>
    </source>
</evidence>
<gene>
    <name evidence="9" type="ORF">UFOPK1493_01034</name>
</gene>
<evidence type="ECO:0000256" key="6">
    <source>
        <dbReference type="ARBA" id="ARBA00022989"/>
    </source>
</evidence>
<evidence type="ECO:0000256" key="3">
    <source>
        <dbReference type="ARBA" id="ARBA00022448"/>
    </source>
</evidence>
<comment type="similarity">
    <text evidence="2">Belongs to the AzlC family.</text>
</comment>
<feature type="transmembrane region" description="Helical" evidence="8">
    <location>
        <begin position="191"/>
        <end position="220"/>
    </location>
</feature>
<feature type="transmembrane region" description="Helical" evidence="8">
    <location>
        <begin position="161"/>
        <end position="179"/>
    </location>
</feature>
<evidence type="ECO:0000256" key="7">
    <source>
        <dbReference type="ARBA" id="ARBA00023136"/>
    </source>
</evidence>
<dbReference type="AlphaFoldDB" id="A0A6J6CH14"/>
<feature type="transmembrane region" description="Helical" evidence="8">
    <location>
        <begin position="132"/>
        <end position="155"/>
    </location>
</feature>
<evidence type="ECO:0000256" key="2">
    <source>
        <dbReference type="ARBA" id="ARBA00010735"/>
    </source>
</evidence>
<dbReference type="Pfam" id="PF03591">
    <property type="entry name" value="AzlC"/>
    <property type="match status" value="1"/>
</dbReference>
<accession>A0A6J6CH14</accession>
<sequence>MIAPRALWRDPDLRPVVVASLTLSLAVGAFGVSFGVGAVAAGASVAQTCVMSLLVFTGASQLSAVSVIAAGGSAASALGGALVLAARNGVYALTMGRRIEGSVARRLVAAQLTIDESTAMSVAQDDPRRQRLAFWITGAAVYVCWNLATLLGALLGGAIDPVTFGLDAAFPAAYVAMVWPQLRTSRGRLAAGLGAVVCLALVPVLPVGVPILCAALAVLVGVPADPGTTGRTDAVTGEVDG</sequence>
<keyword evidence="6 8" id="KW-1133">Transmembrane helix</keyword>
<keyword evidence="7 8" id="KW-0472">Membrane</keyword>
<keyword evidence="5 8" id="KW-0812">Transmembrane</keyword>
<feature type="transmembrane region" description="Helical" evidence="8">
    <location>
        <begin position="62"/>
        <end position="85"/>
    </location>
</feature>
<reference evidence="9" key="1">
    <citation type="submission" date="2020-05" db="EMBL/GenBank/DDBJ databases">
        <authorList>
            <person name="Chiriac C."/>
            <person name="Salcher M."/>
            <person name="Ghai R."/>
            <person name="Kavagutti S V."/>
        </authorList>
    </citation>
    <scope>NUCLEOTIDE SEQUENCE</scope>
</reference>
<name>A0A6J6CH14_9ZZZZ</name>
<evidence type="ECO:0000256" key="1">
    <source>
        <dbReference type="ARBA" id="ARBA00004651"/>
    </source>
</evidence>
<proteinExistence type="inferred from homology"/>
<protein>
    <submittedName>
        <fullName evidence="9">Unannotated protein</fullName>
    </submittedName>
</protein>
<dbReference type="GO" id="GO:0005886">
    <property type="term" value="C:plasma membrane"/>
    <property type="evidence" value="ECO:0007669"/>
    <property type="project" value="UniProtKB-SubCell"/>
</dbReference>